<dbReference type="SMART" id="SM00875">
    <property type="entry name" value="BACK"/>
    <property type="match status" value="1"/>
</dbReference>
<evidence type="ECO:0000259" key="4">
    <source>
        <dbReference type="PROSITE" id="PS50097"/>
    </source>
</evidence>
<dbReference type="Gene3D" id="2.120.10.80">
    <property type="entry name" value="Kelch-type beta propeller"/>
    <property type="match status" value="1"/>
</dbReference>
<dbReference type="InterPro" id="IPR011705">
    <property type="entry name" value="BACK"/>
</dbReference>
<dbReference type="Gene3D" id="1.25.40.420">
    <property type="match status" value="1"/>
</dbReference>
<dbReference type="SUPFAM" id="SSF54695">
    <property type="entry name" value="POZ domain"/>
    <property type="match status" value="1"/>
</dbReference>
<sequence length="582" mass="65768">TGDSLMTPQQSSAHMEKNSSPMSCSVFNELRLEGELCDAVISVDGAEFVAHKVILCGCSNYFRILFSSRWNNTEKRVYKITGTSPEMMQLIINYAYTGTAPLTAANVGALLTAADHFHVMGIVRLCCEFLKSQLSLENCIGIWKLTDTYYCPELREAACLFILHHFQELSRVSAEFLELPVSDLKNIIEKDELNVREEGAVFEAVLKWIAHNPQSRRQHTADLLSRVRLALMPVEFLLNAIKTHKYAQDKECEVLILNALAQAYHLMMHGPASAFANPLSRPRLPSAILFAIGGWSGENATNAMETYDVRTDQWVDVTCEQEAPLAYHGTAYLRGFIYVIGGFDGMRSCSSVKRFDPLQRTWQEVAPMHSQRYYVSVAILDDHIYAMGGFDQHRRLNTAERYEPERNQWTRIASMQEQRSDASATSLQGKVYICGGFDGHERLITAEVYTTTTNQWTFIAPMGSRRSGAGVIAYDNEVFVVGGYDGRRRLQSVEAYNPMTNTWRRLPTMLSPRSNFGIAVVEDLLFVMGGFNGFTTTFTVEHYNRKTNQWYSMCDMGTHRSALSSTVVPDLPIVQEYTARWH</sequence>
<dbReference type="EMBL" id="VYZL01004194">
    <property type="protein sequence ID" value="NWR63369.1"/>
    <property type="molecule type" value="Genomic_DNA"/>
</dbReference>
<dbReference type="InterPro" id="IPR017096">
    <property type="entry name" value="BTB-kelch_protein"/>
</dbReference>
<evidence type="ECO:0000256" key="2">
    <source>
        <dbReference type="ARBA" id="ARBA00022737"/>
    </source>
</evidence>
<dbReference type="Pfam" id="PF00651">
    <property type="entry name" value="BTB"/>
    <property type="match status" value="1"/>
</dbReference>
<dbReference type="InterPro" id="IPR011333">
    <property type="entry name" value="SKP1/BTB/POZ_sf"/>
</dbReference>
<dbReference type="OrthoDB" id="191037at2759"/>
<dbReference type="PIRSF" id="PIRSF037037">
    <property type="entry name" value="Kelch-like_protein_gigaxonin"/>
    <property type="match status" value="1"/>
</dbReference>
<evidence type="ECO:0000256" key="3">
    <source>
        <dbReference type="SAM" id="MobiDB-lite"/>
    </source>
</evidence>
<dbReference type="PANTHER" id="PTHR45632:SF3">
    <property type="entry name" value="KELCH-LIKE PROTEIN 32"/>
    <property type="match status" value="1"/>
</dbReference>
<dbReference type="Pfam" id="PF01344">
    <property type="entry name" value="Kelch_1"/>
    <property type="match status" value="6"/>
</dbReference>
<organism evidence="5 6">
    <name type="scientific">Bucorvus abyssinicus</name>
    <name type="common">Northern ground-hornbill</name>
    <name type="synonym">Abyssinian ground-hornbill</name>
    <dbReference type="NCBI Taxonomy" id="153643"/>
    <lineage>
        <taxon>Eukaryota</taxon>
        <taxon>Metazoa</taxon>
        <taxon>Chordata</taxon>
        <taxon>Craniata</taxon>
        <taxon>Vertebrata</taxon>
        <taxon>Euteleostomi</taxon>
        <taxon>Archelosauria</taxon>
        <taxon>Archosauria</taxon>
        <taxon>Dinosauria</taxon>
        <taxon>Saurischia</taxon>
        <taxon>Theropoda</taxon>
        <taxon>Coelurosauria</taxon>
        <taxon>Aves</taxon>
        <taxon>Neognathae</taxon>
        <taxon>Neoaves</taxon>
        <taxon>Telluraves</taxon>
        <taxon>Coraciimorphae</taxon>
        <taxon>Bucerotiformes</taxon>
        <taxon>Bucorvidae</taxon>
        <taxon>Bucorvus</taxon>
    </lineage>
</organism>
<dbReference type="PRINTS" id="PR00501">
    <property type="entry name" value="KELCHREPEAT"/>
</dbReference>
<feature type="domain" description="BTB" evidence="4">
    <location>
        <begin position="37"/>
        <end position="104"/>
    </location>
</feature>
<keyword evidence="1" id="KW-0880">Kelch repeat</keyword>
<proteinExistence type="predicted"/>
<dbReference type="SMART" id="SM00612">
    <property type="entry name" value="Kelch"/>
    <property type="match status" value="6"/>
</dbReference>
<feature type="non-terminal residue" evidence="5">
    <location>
        <position position="582"/>
    </location>
</feature>
<dbReference type="Gene3D" id="3.30.710.10">
    <property type="entry name" value="Potassium Channel Kv1.1, Chain A"/>
    <property type="match status" value="1"/>
</dbReference>
<dbReference type="PANTHER" id="PTHR45632">
    <property type="entry name" value="LD33804P"/>
    <property type="match status" value="1"/>
</dbReference>
<reference evidence="5 6" key="1">
    <citation type="submission" date="2019-09" db="EMBL/GenBank/DDBJ databases">
        <title>Bird 10,000 Genomes (B10K) Project - Family phase.</title>
        <authorList>
            <person name="Zhang G."/>
        </authorList>
    </citation>
    <scope>NUCLEOTIDE SEQUENCE [LARGE SCALE GENOMIC DNA]</scope>
    <source>
        <strain evidence="5">B10K-DU-012-80</strain>
    </source>
</reference>
<dbReference type="Proteomes" id="UP000551127">
    <property type="component" value="Unassembled WGS sequence"/>
</dbReference>
<feature type="region of interest" description="Disordered" evidence="3">
    <location>
        <begin position="1"/>
        <end position="21"/>
    </location>
</feature>
<dbReference type="SUPFAM" id="SSF117281">
    <property type="entry name" value="Kelch motif"/>
    <property type="match status" value="1"/>
</dbReference>
<dbReference type="PROSITE" id="PS50097">
    <property type="entry name" value="BTB"/>
    <property type="match status" value="1"/>
</dbReference>
<dbReference type="AlphaFoldDB" id="A0A7K4YWB3"/>
<gene>
    <name evidence="5" type="primary">Klhl10</name>
    <name evidence="5" type="ORF">BUCABY_R04882</name>
</gene>
<accession>A0A7K4YWB3</accession>
<dbReference type="InterPro" id="IPR000210">
    <property type="entry name" value="BTB/POZ_dom"/>
</dbReference>
<dbReference type="InterPro" id="IPR006652">
    <property type="entry name" value="Kelch_1"/>
</dbReference>
<feature type="non-terminal residue" evidence="5">
    <location>
        <position position="1"/>
    </location>
</feature>
<dbReference type="InterPro" id="IPR015915">
    <property type="entry name" value="Kelch-typ_b-propeller"/>
</dbReference>
<dbReference type="FunFam" id="1.25.40.420:FF:000001">
    <property type="entry name" value="Kelch-like family member 12"/>
    <property type="match status" value="1"/>
</dbReference>
<evidence type="ECO:0000313" key="5">
    <source>
        <dbReference type="EMBL" id="NWR63369.1"/>
    </source>
</evidence>
<dbReference type="SMART" id="SM00225">
    <property type="entry name" value="BTB"/>
    <property type="match status" value="1"/>
</dbReference>
<name>A0A7K4YWB3_BUCAB</name>
<protein>
    <submittedName>
        <fullName evidence="5">KLH10 protein</fullName>
    </submittedName>
</protein>
<dbReference type="CDD" id="cd18240">
    <property type="entry name" value="BTB_POZ_KLHL10"/>
    <property type="match status" value="1"/>
</dbReference>
<keyword evidence="6" id="KW-1185">Reference proteome</keyword>
<keyword evidence="2" id="KW-0677">Repeat</keyword>
<dbReference type="InterPro" id="IPR030608">
    <property type="entry name" value="KLHL10_BTB/POZ"/>
</dbReference>
<evidence type="ECO:0000313" key="6">
    <source>
        <dbReference type="Proteomes" id="UP000551127"/>
    </source>
</evidence>
<dbReference type="CDD" id="cd18450">
    <property type="entry name" value="BACK_KLHL10"/>
    <property type="match status" value="1"/>
</dbReference>
<dbReference type="Pfam" id="PF07707">
    <property type="entry name" value="BACK"/>
    <property type="match status" value="1"/>
</dbReference>
<comment type="caution">
    <text evidence="5">The sequence shown here is derived from an EMBL/GenBank/DDBJ whole genome shotgun (WGS) entry which is preliminary data.</text>
</comment>
<evidence type="ECO:0000256" key="1">
    <source>
        <dbReference type="ARBA" id="ARBA00022441"/>
    </source>
</evidence>